<dbReference type="InterPro" id="IPR009100">
    <property type="entry name" value="AcylCoA_DH/oxidase_NM_dom_sf"/>
</dbReference>
<keyword evidence="4 5" id="KW-0274">FAD</keyword>
<evidence type="ECO:0000256" key="2">
    <source>
        <dbReference type="ARBA" id="ARBA00009347"/>
    </source>
</evidence>
<dbReference type="RefSeq" id="WP_264242237.1">
    <property type="nucleotide sequence ID" value="NZ_CP107567.1"/>
</dbReference>
<dbReference type="PIRSF" id="PIRSF016578">
    <property type="entry name" value="HsaA"/>
    <property type="match status" value="1"/>
</dbReference>
<dbReference type="Proteomes" id="UP001163878">
    <property type="component" value="Chromosome"/>
</dbReference>
<dbReference type="PANTHER" id="PTHR43884">
    <property type="entry name" value="ACYL-COA DEHYDROGENASE"/>
    <property type="match status" value="1"/>
</dbReference>
<protein>
    <submittedName>
        <fullName evidence="9">Acyl-CoA dehydrogenase family protein</fullName>
    </submittedName>
</protein>
<keyword evidence="3 5" id="KW-0285">Flavoprotein</keyword>
<dbReference type="InterPro" id="IPR036250">
    <property type="entry name" value="AcylCo_DH-like_C"/>
</dbReference>
<comment type="cofactor">
    <cofactor evidence="1 5">
        <name>FAD</name>
        <dbReference type="ChEBI" id="CHEBI:57692"/>
    </cofactor>
</comment>
<dbReference type="EMBL" id="CP107567">
    <property type="protein sequence ID" value="UYQ61034.1"/>
    <property type="molecule type" value="Genomic_DNA"/>
</dbReference>
<sequence length="390" mass="41574">MPDRAPQPVDRQLPTEEARDLITLVRDIVQREIAPRAAEEEDAGHFPREVFSLLSGSGLLGLPYDSEFGGGDQPYEVYLQVLEELAAARLTVGLGVSVHSLACHALAGYGTKEQQSEHLPAMLGGGLLGAYCLSEPASGSDAASLRTKAVRDGDDWVITGTKAWITHGGVADFYTVLARTGAEGPRGITAFLVPGDAQGLNAAVPEKKMGMKGSPTAQLHFDGVRVPDSRRLGEEGQGFAIALSALDSGRLGIAACAIGVAQAALDQSLEYATGRKQFGRPIADFQGLRFMLADMATRIEAGRALYLSAARLRDAGRPFSQQAAMAKLFCTDAAMSVTTDAVQVLGGYGYTQDFPVERFMREAKVLQIVEGTNQIQRMVIARHLAGPETR</sequence>
<evidence type="ECO:0000256" key="3">
    <source>
        <dbReference type="ARBA" id="ARBA00022630"/>
    </source>
</evidence>
<evidence type="ECO:0000259" key="8">
    <source>
        <dbReference type="Pfam" id="PF02771"/>
    </source>
</evidence>
<dbReference type="Gene3D" id="1.10.540.10">
    <property type="entry name" value="Acyl-CoA dehydrogenase/oxidase, N-terminal domain"/>
    <property type="match status" value="1"/>
</dbReference>
<organism evidence="9 10">
    <name type="scientific">Streptomyces peucetius</name>
    <dbReference type="NCBI Taxonomy" id="1950"/>
    <lineage>
        <taxon>Bacteria</taxon>
        <taxon>Bacillati</taxon>
        <taxon>Actinomycetota</taxon>
        <taxon>Actinomycetes</taxon>
        <taxon>Kitasatosporales</taxon>
        <taxon>Streptomycetaceae</taxon>
        <taxon>Streptomyces</taxon>
    </lineage>
</organism>
<dbReference type="PANTHER" id="PTHR43884:SF12">
    <property type="entry name" value="ISOVALERYL-COA DEHYDROGENASE, MITOCHONDRIAL-RELATED"/>
    <property type="match status" value="1"/>
</dbReference>
<evidence type="ECO:0000313" key="10">
    <source>
        <dbReference type="Proteomes" id="UP001163878"/>
    </source>
</evidence>
<dbReference type="InterPro" id="IPR013786">
    <property type="entry name" value="AcylCoA_DH/ox_N"/>
</dbReference>
<feature type="domain" description="Acyl-CoA dehydrogenase/oxidase C-terminal" evidence="6">
    <location>
        <begin position="236"/>
        <end position="384"/>
    </location>
</feature>
<dbReference type="Gene3D" id="1.20.140.10">
    <property type="entry name" value="Butyryl-CoA Dehydrogenase, subunit A, domain 3"/>
    <property type="match status" value="1"/>
</dbReference>
<accession>A0ABY6I230</accession>
<evidence type="ECO:0000256" key="1">
    <source>
        <dbReference type="ARBA" id="ARBA00001974"/>
    </source>
</evidence>
<dbReference type="InterPro" id="IPR006089">
    <property type="entry name" value="Acyl-CoA_DH_CS"/>
</dbReference>
<reference evidence="9" key="1">
    <citation type="submission" date="2022-10" db="EMBL/GenBank/DDBJ databases">
        <title>Cytochrome P450 Catalyzes Benzene Ring Formation in the Biosynthesis of Trialkyl-Substituted Aromatic Polyketides.</title>
        <authorList>
            <person name="Zhao E."/>
            <person name="Ge H."/>
        </authorList>
    </citation>
    <scope>NUCLEOTIDE SEQUENCE</scope>
    <source>
        <strain evidence="9">NA0869</strain>
    </source>
</reference>
<proteinExistence type="inferred from homology"/>
<name>A0ABY6I230_STRPE</name>
<dbReference type="PROSITE" id="PS00073">
    <property type="entry name" value="ACYL_COA_DH_2"/>
    <property type="match status" value="1"/>
</dbReference>
<evidence type="ECO:0000256" key="5">
    <source>
        <dbReference type="RuleBase" id="RU362125"/>
    </source>
</evidence>
<evidence type="ECO:0000313" key="9">
    <source>
        <dbReference type="EMBL" id="UYQ61034.1"/>
    </source>
</evidence>
<feature type="domain" description="Acyl-CoA dehydrogenase/oxidase N-terminal" evidence="8">
    <location>
        <begin position="15"/>
        <end position="125"/>
    </location>
</feature>
<evidence type="ECO:0000259" key="7">
    <source>
        <dbReference type="Pfam" id="PF02770"/>
    </source>
</evidence>
<evidence type="ECO:0000259" key="6">
    <source>
        <dbReference type="Pfam" id="PF00441"/>
    </source>
</evidence>
<comment type="similarity">
    <text evidence="2 5">Belongs to the acyl-CoA dehydrogenase family.</text>
</comment>
<dbReference type="SUPFAM" id="SSF56645">
    <property type="entry name" value="Acyl-CoA dehydrogenase NM domain-like"/>
    <property type="match status" value="1"/>
</dbReference>
<dbReference type="InterPro" id="IPR037069">
    <property type="entry name" value="AcylCoA_DH/ox_N_sf"/>
</dbReference>
<dbReference type="Pfam" id="PF02771">
    <property type="entry name" value="Acyl-CoA_dh_N"/>
    <property type="match status" value="1"/>
</dbReference>
<dbReference type="InterPro" id="IPR046373">
    <property type="entry name" value="Acyl-CoA_Oxase/DH_mid-dom_sf"/>
</dbReference>
<keyword evidence="10" id="KW-1185">Reference proteome</keyword>
<dbReference type="InterPro" id="IPR009075">
    <property type="entry name" value="AcylCo_DH/oxidase_C"/>
</dbReference>
<dbReference type="SUPFAM" id="SSF47203">
    <property type="entry name" value="Acyl-CoA dehydrogenase C-terminal domain-like"/>
    <property type="match status" value="1"/>
</dbReference>
<keyword evidence="5" id="KW-0560">Oxidoreductase</keyword>
<dbReference type="PROSITE" id="PS00072">
    <property type="entry name" value="ACYL_COA_DH_1"/>
    <property type="match status" value="1"/>
</dbReference>
<gene>
    <name evidence="9" type="ORF">OGH68_05850</name>
</gene>
<dbReference type="Gene3D" id="2.40.110.10">
    <property type="entry name" value="Butyryl-CoA Dehydrogenase, subunit A, domain 2"/>
    <property type="match status" value="1"/>
</dbReference>
<evidence type="ECO:0000256" key="4">
    <source>
        <dbReference type="ARBA" id="ARBA00022827"/>
    </source>
</evidence>
<dbReference type="Pfam" id="PF02770">
    <property type="entry name" value="Acyl-CoA_dh_M"/>
    <property type="match status" value="1"/>
</dbReference>
<dbReference type="Pfam" id="PF00441">
    <property type="entry name" value="Acyl-CoA_dh_1"/>
    <property type="match status" value="1"/>
</dbReference>
<dbReference type="InterPro" id="IPR006091">
    <property type="entry name" value="Acyl-CoA_Oxase/DH_mid-dom"/>
</dbReference>
<feature type="domain" description="Acyl-CoA oxidase/dehydrogenase middle" evidence="7">
    <location>
        <begin position="130"/>
        <end position="224"/>
    </location>
</feature>